<protein>
    <submittedName>
        <fullName evidence="1">Uncharacterized protein</fullName>
    </submittedName>
</protein>
<keyword evidence="2" id="KW-1185">Reference proteome</keyword>
<name>A0A0C9YGJ7_9AGAR</name>
<reference evidence="1 2" key="1">
    <citation type="submission" date="2014-04" db="EMBL/GenBank/DDBJ databases">
        <authorList>
            <consortium name="DOE Joint Genome Institute"/>
            <person name="Kuo A."/>
            <person name="Kohler A."/>
            <person name="Nagy L.G."/>
            <person name="Floudas D."/>
            <person name="Copeland A."/>
            <person name="Barry K.W."/>
            <person name="Cichocki N."/>
            <person name="Veneault-Fourrey C."/>
            <person name="LaButti K."/>
            <person name="Lindquist E.A."/>
            <person name="Lipzen A."/>
            <person name="Lundell T."/>
            <person name="Morin E."/>
            <person name="Murat C."/>
            <person name="Sun H."/>
            <person name="Tunlid A."/>
            <person name="Henrissat B."/>
            <person name="Grigoriev I.V."/>
            <person name="Hibbett D.S."/>
            <person name="Martin F."/>
            <person name="Nordberg H.P."/>
            <person name="Cantor M.N."/>
            <person name="Hua S.X."/>
        </authorList>
    </citation>
    <scope>NUCLEOTIDE SEQUENCE [LARGE SCALE GENOMIC DNA]</scope>
    <source>
        <strain evidence="1 2">LaAM-08-1</strain>
    </source>
</reference>
<dbReference type="HOGENOM" id="CLU_1787145_0_0_1"/>
<sequence length="145" mass="16590">MCVHVRSAIVWTVLCTIPTATTIPMSHRFYLPLTLSTQLDTQRAEDSNLYIHAAETLPFWSIFQCRYHFLGTTFPLLIGLKDAKRSMTKCKSGLLKDGWTQGFMSDITNYVLLRIWIDSFLRIPLLISIPNVLVAIGGVCRWEHM</sequence>
<dbReference type="Proteomes" id="UP000054477">
    <property type="component" value="Unassembled WGS sequence"/>
</dbReference>
<reference evidence="2" key="2">
    <citation type="submission" date="2015-01" db="EMBL/GenBank/DDBJ databases">
        <title>Evolutionary Origins and Diversification of the Mycorrhizal Mutualists.</title>
        <authorList>
            <consortium name="DOE Joint Genome Institute"/>
            <consortium name="Mycorrhizal Genomics Consortium"/>
            <person name="Kohler A."/>
            <person name="Kuo A."/>
            <person name="Nagy L.G."/>
            <person name="Floudas D."/>
            <person name="Copeland A."/>
            <person name="Barry K.W."/>
            <person name="Cichocki N."/>
            <person name="Veneault-Fourrey C."/>
            <person name="LaButti K."/>
            <person name="Lindquist E.A."/>
            <person name="Lipzen A."/>
            <person name="Lundell T."/>
            <person name="Morin E."/>
            <person name="Murat C."/>
            <person name="Riley R."/>
            <person name="Ohm R."/>
            <person name="Sun H."/>
            <person name="Tunlid A."/>
            <person name="Henrissat B."/>
            <person name="Grigoriev I.V."/>
            <person name="Hibbett D.S."/>
            <person name="Martin F."/>
        </authorList>
    </citation>
    <scope>NUCLEOTIDE SEQUENCE [LARGE SCALE GENOMIC DNA]</scope>
    <source>
        <strain evidence="2">LaAM-08-1</strain>
    </source>
</reference>
<evidence type="ECO:0000313" key="1">
    <source>
        <dbReference type="EMBL" id="KIK07158.1"/>
    </source>
</evidence>
<gene>
    <name evidence="1" type="ORF">K443DRAFT_217875</name>
</gene>
<proteinExistence type="predicted"/>
<dbReference type="AlphaFoldDB" id="A0A0C9YGJ7"/>
<organism evidence="1 2">
    <name type="scientific">Laccaria amethystina LaAM-08-1</name>
    <dbReference type="NCBI Taxonomy" id="1095629"/>
    <lineage>
        <taxon>Eukaryota</taxon>
        <taxon>Fungi</taxon>
        <taxon>Dikarya</taxon>
        <taxon>Basidiomycota</taxon>
        <taxon>Agaricomycotina</taxon>
        <taxon>Agaricomycetes</taxon>
        <taxon>Agaricomycetidae</taxon>
        <taxon>Agaricales</taxon>
        <taxon>Agaricineae</taxon>
        <taxon>Hydnangiaceae</taxon>
        <taxon>Laccaria</taxon>
    </lineage>
</organism>
<dbReference type="EMBL" id="KN838549">
    <property type="protein sequence ID" value="KIK07158.1"/>
    <property type="molecule type" value="Genomic_DNA"/>
</dbReference>
<accession>A0A0C9YGJ7</accession>
<evidence type="ECO:0000313" key="2">
    <source>
        <dbReference type="Proteomes" id="UP000054477"/>
    </source>
</evidence>